<accession>A0ABS8CMW9</accession>
<evidence type="ECO:0000256" key="3">
    <source>
        <dbReference type="PROSITE-ProRule" id="PRU10099"/>
    </source>
</evidence>
<dbReference type="InterPro" id="IPR027475">
    <property type="entry name" value="Asparaginase/glutaminase_AS2"/>
</dbReference>
<feature type="active site" evidence="3">
    <location>
        <position position="12"/>
    </location>
</feature>
<dbReference type="InterPro" id="IPR037152">
    <property type="entry name" value="L-asparaginase_N_sf"/>
</dbReference>
<sequence length="322" mass="33077">MARILLLSTGGTIASNASAPGGPVTAKLSGAELMAGIELPAEISVDVLPFPARGSNALSLRDALGFARAIEREMADYDGFVLTHGTDTMEDTAWALEFLLAPQKPVVLTGAQRHAGEADSDGPRNLRDAVIAAAYAPLGAAGVVVVFEGDIHGARAVRKAHTSRVDAFRSGDLGKIGSLDQGRVSLRALPRRAPGFGTAHEPREVALIAAAFGAGAEFLDFACSRDYGAVVLQGFGRGNFPDGWAQATSRLVAAGKPVIIASRCSEGEVWPIYGNDSGGTSMAAAGALFGGDLSPGRLRILAAFVSAAPGQSLAQALEVWAS</sequence>
<dbReference type="SMART" id="SM00870">
    <property type="entry name" value="Asparaginase"/>
    <property type="match status" value="1"/>
</dbReference>
<dbReference type="InterPro" id="IPR020827">
    <property type="entry name" value="Asparaginase/glutaminase_AS1"/>
</dbReference>
<keyword evidence="2" id="KW-0378">Hydrolase</keyword>
<dbReference type="PROSITE" id="PS51732">
    <property type="entry name" value="ASN_GLN_ASE_3"/>
    <property type="match status" value="1"/>
</dbReference>
<dbReference type="InterPro" id="IPR027474">
    <property type="entry name" value="L-asparaginase_N"/>
</dbReference>
<reference evidence="7 8" key="1">
    <citation type="submission" date="2020-07" db="EMBL/GenBank/DDBJ databases">
        <title>Pseudogemmobacter sp. nov., isolated from poultry manure in Taiwan.</title>
        <authorList>
            <person name="Lin S.-Y."/>
            <person name="Tang Y.-S."/>
            <person name="Young C.-C."/>
        </authorList>
    </citation>
    <scope>NUCLEOTIDE SEQUENCE [LARGE SCALE GENOMIC DNA]</scope>
    <source>
        <strain evidence="7 8">CC-YST710</strain>
    </source>
</reference>
<evidence type="ECO:0000256" key="4">
    <source>
        <dbReference type="PROSITE-ProRule" id="PRU10100"/>
    </source>
</evidence>
<dbReference type="InterPro" id="IPR006034">
    <property type="entry name" value="Asparaginase/glutaminase-like"/>
</dbReference>
<dbReference type="PANTHER" id="PTHR11707">
    <property type="entry name" value="L-ASPARAGINASE"/>
    <property type="match status" value="1"/>
</dbReference>
<feature type="domain" description="L-asparaginase N-terminal" evidence="5">
    <location>
        <begin position="3"/>
        <end position="187"/>
    </location>
</feature>
<dbReference type="Proteomes" id="UP001198571">
    <property type="component" value="Unassembled WGS sequence"/>
</dbReference>
<name>A0ABS8CMW9_9RHOB</name>
<comment type="caution">
    <text evidence="7">The sequence shown here is derived from an EMBL/GenBank/DDBJ whole genome shotgun (WGS) entry which is preliminary data.</text>
</comment>
<feature type="active site" evidence="4">
    <location>
        <position position="86"/>
    </location>
</feature>
<dbReference type="Gene3D" id="3.40.50.1170">
    <property type="entry name" value="L-asparaginase, N-terminal domain"/>
    <property type="match status" value="1"/>
</dbReference>
<dbReference type="InterPro" id="IPR036152">
    <property type="entry name" value="Asp/glu_Ase-like_sf"/>
</dbReference>
<evidence type="ECO:0000256" key="2">
    <source>
        <dbReference type="ARBA" id="ARBA00022801"/>
    </source>
</evidence>
<dbReference type="PANTHER" id="PTHR11707:SF28">
    <property type="entry name" value="60 KDA LYSOPHOSPHOLIPASE"/>
    <property type="match status" value="1"/>
</dbReference>
<dbReference type="PROSITE" id="PS00917">
    <property type="entry name" value="ASN_GLN_ASE_2"/>
    <property type="match status" value="1"/>
</dbReference>
<dbReference type="RefSeq" id="WP_226935889.1">
    <property type="nucleotide sequence ID" value="NZ_JACDXX010000010.1"/>
</dbReference>
<dbReference type="PIRSF" id="PIRSF500176">
    <property type="entry name" value="L_ASNase"/>
    <property type="match status" value="1"/>
</dbReference>
<dbReference type="InterPro" id="IPR027473">
    <property type="entry name" value="L-asparaginase_C"/>
</dbReference>
<dbReference type="Gene3D" id="3.40.50.40">
    <property type="match status" value="1"/>
</dbReference>
<protein>
    <submittedName>
        <fullName evidence="7">Asparaginase</fullName>
    </submittedName>
</protein>
<dbReference type="PIRSF" id="PIRSF001220">
    <property type="entry name" value="L-ASNase_gatD"/>
    <property type="match status" value="1"/>
</dbReference>
<dbReference type="SFLD" id="SFLDS00057">
    <property type="entry name" value="Glutaminase/Asparaginase"/>
    <property type="match status" value="1"/>
</dbReference>
<evidence type="ECO:0000313" key="8">
    <source>
        <dbReference type="Proteomes" id="UP001198571"/>
    </source>
</evidence>
<dbReference type="InterPro" id="IPR004550">
    <property type="entry name" value="AsnASE_II"/>
</dbReference>
<feature type="domain" description="Asparaginase/glutaminase C-terminal" evidence="6">
    <location>
        <begin position="205"/>
        <end position="306"/>
    </location>
</feature>
<proteinExistence type="inferred from homology"/>
<evidence type="ECO:0000259" key="6">
    <source>
        <dbReference type="Pfam" id="PF17763"/>
    </source>
</evidence>
<dbReference type="PRINTS" id="PR00139">
    <property type="entry name" value="ASNGLNASE"/>
</dbReference>
<dbReference type="PROSITE" id="PS00144">
    <property type="entry name" value="ASN_GLN_ASE_1"/>
    <property type="match status" value="1"/>
</dbReference>
<dbReference type="Pfam" id="PF17763">
    <property type="entry name" value="Asparaginase_C"/>
    <property type="match status" value="1"/>
</dbReference>
<keyword evidence="8" id="KW-1185">Reference proteome</keyword>
<dbReference type="EMBL" id="JACDXX010000010">
    <property type="protein sequence ID" value="MCB5410733.1"/>
    <property type="molecule type" value="Genomic_DNA"/>
</dbReference>
<dbReference type="Pfam" id="PF00710">
    <property type="entry name" value="Asparaginase"/>
    <property type="match status" value="1"/>
</dbReference>
<evidence type="ECO:0000313" key="7">
    <source>
        <dbReference type="EMBL" id="MCB5410733.1"/>
    </source>
</evidence>
<comment type="similarity">
    <text evidence="1">Belongs to the asparaginase 1 family.</text>
</comment>
<evidence type="ECO:0000256" key="1">
    <source>
        <dbReference type="ARBA" id="ARBA00010518"/>
    </source>
</evidence>
<evidence type="ECO:0000259" key="5">
    <source>
        <dbReference type="Pfam" id="PF00710"/>
    </source>
</evidence>
<organism evidence="7 8">
    <name type="scientific">Pseudogemmobacter faecipullorum</name>
    <dbReference type="NCBI Taxonomy" id="2755041"/>
    <lineage>
        <taxon>Bacteria</taxon>
        <taxon>Pseudomonadati</taxon>
        <taxon>Pseudomonadota</taxon>
        <taxon>Alphaproteobacteria</taxon>
        <taxon>Rhodobacterales</taxon>
        <taxon>Paracoccaceae</taxon>
        <taxon>Pseudogemmobacter</taxon>
    </lineage>
</organism>
<dbReference type="CDD" id="cd08964">
    <property type="entry name" value="L-asparaginase_II"/>
    <property type="match status" value="1"/>
</dbReference>
<gene>
    <name evidence="7" type="ORF">H0485_12085</name>
</gene>
<dbReference type="InterPro" id="IPR040919">
    <property type="entry name" value="Asparaginase_C"/>
</dbReference>
<dbReference type="SUPFAM" id="SSF53774">
    <property type="entry name" value="Glutaminase/Asparaginase"/>
    <property type="match status" value="1"/>
</dbReference>